<evidence type="ECO:0000256" key="14">
    <source>
        <dbReference type="RuleBase" id="RU003785"/>
    </source>
</evidence>
<comment type="caution">
    <text evidence="15">The sequence shown here is derived from an EMBL/GenBank/DDBJ whole genome shotgun (WGS) entry which is preliminary data.</text>
</comment>
<dbReference type="InterPro" id="IPR018022">
    <property type="entry name" value="IPT"/>
</dbReference>
<keyword evidence="10" id="KW-0460">Magnesium</keyword>
<evidence type="ECO:0000256" key="9">
    <source>
        <dbReference type="ARBA" id="ARBA00022840"/>
    </source>
</evidence>
<evidence type="ECO:0000256" key="8">
    <source>
        <dbReference type="ARBA" id="ARBA00022741"/>
    </source>
</evidence>
<comment type="catalytic activity">
    <reaction evidence="11 12">
        <text>adenosine(37) in tRNA + dimethylallyl diphosphate = N(6)-dimethylallyladenosine(37) in tRNA + diphosphate</text>
        <dbReference type="Rhea" id="RHEA:26482"/>
        <dbReference type="Rhea" id="RHEA-COMP:10162"/>
        <dbReference type="Rhea" id="RHEA-COMP:10375"/>
        <dbReference type="ChEBI" id="CHEBI:33019"/>
        <dbReference type="ChEBI" id="CHEBI:57623"/>
        <dbReference type="ChEBI" id="CHEBI:74411"/>
        <dbReference type="ChEBI" id="CHEBI:74415"/>
        <dbReference type="EC" id="2.5.1.75"/>
    </reaction>
</comment>
<dbReference type="InterPro" id="IPR027417">
    <property type="entry name" value="P-loop_NTPase"/>
</dbReference>
<keyword evidence="8 14" id="KW-0547">Nucleotide-binding</keyword>
<dbReference type="Gene3D" id="1.10.20.140">
    <property type="match status" value="1"/>
</dbReference>
<gene>
    <name evidence="15" type="primary">miaA</name>
    <name evidence="15" type="ORF">IAC74_04910</name>
</gene>
<evidence type="ECO:0000313" key="16">
    <source>
        <dbReference type="Proteomes" id="UP000886743"/>
    </source>
</evidence>
<accession>A0A9D1NGT1</accession>
<dbReference type="GO" id="GO:0006400">
    <property type="term" value="P:tRNA modification"/>
    <property type="evidence" value="ECO:0007669"/>
    <property type="project" value="TreeGrafter"/>
</dbReference>
<dbReference type="GO" id="GO:0005524">
    <property type="term" value="F:ATP binding"/>
    <property type="evidence" value="ECO:0007669"/>
    <property type="project" value="UniProtKB-KW"/>
</dbReference>
<name>A0A9D1NGT1_9FIRM</name>
<dbReference type="EC" id="2.5.1.75" evidence="4 12"/>
<organism evidence="15 16">
    <name type="scientific">Candidatus Aphodoplasma excrementigallinarum</name>
    <dbReference type="NCBI Taxonomy" id="2840673"/>
    <lineage>
        <taxon>Bacteria</taxon>
        <taxon>Bacillati</taxon>
        <taxon>Bacillota</taxon>
        <taxon>Clostridia</taxon>
        <taxon>Eubacteriales</taxon>
        <taxon>Candidatus Aphodoplasma</taxon>
    </lineage>
</organism>
<dbReference type="NCBIfam" id="TIGR00174">
    <property type="entry name" value="miaA"/>
    <property type="match status" value="1"/>
</dbReference>
<evidence type="ECO:0000313" key="15">
    <source>
        <dbReference type="EMBL" id="HIV02894.1"/>
    </source>
</evidence>
<evidence type="ECO:0000256" key="11">
    <source>
        <dbReference type="ARBA" id="ARBA00049563"/>
    </source>
</evidence>
<evidence type="ECO:0000256" key="10">
    <source>
        <dbReference type="ARBA" id="ARBA00022842"/>
    </source>
</evidence>
<sequence>MEKKPLIVVAGPTASGKTRLAVEIAKRYGGEVVSADSMQIYKYMDIGTAKPTRQEMAGVPHHMLDIVKPDEPFSVAQYAHLARETIDSIHGRGRIPVLAGGTGLYIDHVVQGIRLAEMETDFSLRKRLNDEAKEKGGGFLYERLRRVDPQAAEAIHPNNIRRVIRALEVYEATGQTFTEQVKRSKEKARPYNDIMFMPDWDRAALYERIDRRVDGMMEDGLTDEFAQLVHMGYGKKLNAMQAIGYKELYDYYYGLCTLNEAAGLIKRHSRRYAKRQLTWFRRYPELIRLDAANGLEAQCFE</sequence>
<dbReference type="EMBL" id="DVOF01000141">
    <property type="protein sequence ID" value="HIV02894.1"/>
    <property type="molecule type" value="Genomic_DNA"/>
</dbReference>
<evidence type="ECO:0000256" key="1">
    <source>
        <dbReference type="ARBA" id="ARBA00001946"/>
    </source>
</evidence>
<evidence type="ECO:0000256" key="3">
    <source>
        <dbReference type="ARBA" id="ARBA00005842"/>
    </source>
</evidence>
<dbReference type="HAMAP" id="MF_00185">
    <property type="entry name" value="IPP_trans"/>
    <property type="match status" value="1"/>
</dbReference>
<keyword evidence="7 12" id="KW-0819">tRNA processing</keyword>
<dbReference type="FunFam" id="1.10.20.140:FF:000001">
    <property type="entry name" value="tRNA dimethylallyltransferase"/>
    <property type="match status" value="1"/>
</dbReference>
<evidence type="ECO:0000256" key="7">
    <source>
        <dbReference type="ARBA" id="ARBA00022694"/>
    </source>
</evidence>
<dbReference type="PANTHER" id="PTHR11088:SF60">
    <property type="entry name" value="TRNA DIMETHYLALLYLTRANSFERASE"/>
    <property type="match status" value="1"/>
</dbReference>
<dbReference type="Proteomes" id="UP000886743">
    <property type="component" value="Unassembled WGS sequence"/>
</dbReference>
<evidence type="ECO:0000256" key="4">
    <source>
        <dbReference type="ARBA" id="ARBA00012665"/>
    </source>
</evidence>
<comment type="function">
    <text evidence="2 13">Catalyzes the transfer of a dimethylallyl group onto the adenine at position 37 in tRNAs that read codons beginning with uridine, leading to the formation of N6-(dimethylallyl)adenosine (i(6)A).</text>
</comment>
<protein>
    <recommendedName>
        <fullName evidence="5 12">tRNA dimethylallyltransferase</fullName>
        <ecNumber evidence="4 12">2.5.1.75</ecNumber>
    </recommendedName>
</protein>
<reference evidence="15" key="2">
    <citation type="journal article" date="2021" name="PeerJ">
        <title>Extensive microbial diversity within the chicken gut microbiome revealed by metagenomics and culture.</title>
        <authorList>
            <person name="Gilroy R."/>
            <person name="Ravi A."/>
            <person name="Getino M."/>
            <person name="Pursley I."/>
            <person name="Horton D.L."/>
            <person name="Alikhan N.F."/>
            <person name="Baker D."/>
            <person name="Gharbi K."/>
            <person name="Hall N."/>
            <person name="Watson M."/>
            <person name="Adriaenssens E.M."/>
            <person name="Foster-Nyarko E."/>
            <person name="Jarju S."/>
            <person name="Secka A."/>
            <person name="Antonio M."/>
            <person name="Oren A."/>
            <person name="Chaudhuri R.R."/>
            <person name="La Ragione R."/>
            <person name="Hildebrand F."/>
            <person name="Pallen M.J."/>
        </authorList>
    </citation>
    <scope>NUCLEOTIDE SEQUENCE</scope>
    <source>
        <strain evidence="15">4920</strain>
    </source>
</reference>
<dbReference type="Gene3D" id="3.40.50.300">
    <property type="entry name" value="P-loop containing nucleotide triphosphate hydrolases"/>
    <property type="match status" value="1"/>
</dbReference>
<comment type="cofactor">
    <cofactor evidence="1">
        <name>Mg(2+)</name>
        <dbReference type="ChEBI" id="CHEBI:18420"/>
    </cofactor>
</comment>
<evidence type="ECO:0000256" key="5">
    <source>
        <dbReference type="ARBA" id="ARBA00017477"/>
    </source>
</evidence>
<evidence type="ECO:0000256" key="6">
    <source>
        <dbReference type="ARBA" id="ARBA00022679"/>
    </source>
</evidence>
<dbReference type="GO" id="GO:0052381">
    <property type="term" value="F:tRNA dimethylallyltransferase activity"/>
    <property type="evidence" value="ECO:0007669"/>
    <property type="project" value="UniProtKB-EC"/>
</dbReference>
<dbReference type="SUPFAM" id="SSF52540">
    <property type="entry name" value="P-loop containing nucleoside triphosphate hydrolases"/>
    <property type="match status" value="2"/>
</dbReference>
<keyword evidence="6 14" id="KW-0808">Transferase</keyword>
<evidence type="ECO:0000256" key="13">
    <source>
        <dbReference type="RuleBase" id="RU003784"/>
    </source>
</evidence>
<dbReference type="PANTHER" id="PTHR11088">
    <property type="entry name" value="TRNA DIMETHYLALLYLTRANSFERASE"/>
    <property type="match status" value="1"/>
</dbReference>
<reference evidence="15" key="1">
    <citation type="submission" date="2020-10" db="EMBL/GenBank/DDBJ databases">
        <authorList>
            <person name="Gilroy R."/>
        </authorList>
    </citation>
    <scope>NUCLEOTIDE SEQUENCE</scope>
    <source>
        <strain evidence="15">4920</strain>
    </source>
</reference>
<keyword evidence="9 14" id="KW-0067">ATP-binding</keyword>
<dbReference type="Pfam" id="PF01715">
    <property type="entry name" value="IPPT"/>
    <property type="match status" value="1"/>
</dbReference>
<evidence type="ECO:0000256" key="12">
    <source>
        <dbReference type="RuleBase" id="RU003783"/>
    </source>
</evidence>
<comment type="similarity">
    <text evidence="3 14">Belongs to the IPP transferase family.</text>
</comment>
<evidence type="ECO:0000256" key="2">
    <source>
        <dbReference type="ARBA" id="ARBA00003213"/>
    </source>
</evidence>
<dbReference type="InterPro" id="IPR039657">
    <property type="entry name" value="Dimethylallyltransferase"/>
</dbReference>
<dbReference type="AlphaFoldDB" id="A0A9D1NGT1"/>
<feature type="non-terminal residue" evidence="15">
    <location>
        <position position="301"/>
    </location>
</feature>
<proteinExistence type="inferred from homology"/>